<protein>
    <submittedName>
        <fullName evidence="1">Uncharacterized protein</fullName>
    </submittedName>
</protein>
<proteinExistence type="predicted"/>
<dbReference type="PROSITE" id="PS51257">
    <property type="entry name" value="PROKAR_LIPOPROTEIN"/>
    <property type="match status" value="1"/>
</dbReference>
<evidence type="ECO:0000313" key="1">
    <source>
        <dbReference type="EMBL" id="RRG23735.1"/>
    </source>
</evidence>
<dbReference type="EMBL" id="QQWG01000003">
    <property type="protein sequence ID" value="RRG23735.1"/>
    <property type="molecule type" value="Genomic_DNA"/>
</dbReference>
<name>A0A425Y5M0_9BACT</name>
<comment type="caution">
    <text evidence="1">The sequence shown here is derived from an EMBL/GenBank/DDBJ whole genome shotgun (WGS) entry which is preliminary data.</text>
</comment>
<keyword evidence="2" id="KW-1185">Reference proteome</keyword>
<sequence length="376" mass="44862">MRNYLLLLVVLFSSCSEILKEESLEQKFMKYTGYANKAELCICENQLKQAKLYYDTLFKVDIPTHAREKYNHAICKLKLKDTLTAVREFEDLYQNKYDGMYPYILKYKSKYTARKLSEEDDSLYKESQRIFEIDQKANGNKYNDYENYFNTVKANVQRIKEVVTKLNAIENSNFSINTSKLYIPILHYFQMKVFVNKVADDSTFAIKQPVIACLKNKVLEDLDFEELVRKQVFLGFFDRYTYASLFRTKENDAGNRIAYQFNNYKLVFSPDRLNDSTVALYNRNRKSFFLEDFNDYYKKVEFHDLSFNDGDLFPLFSIKREDSETRHQKESAYNNSENFRIVNSYRLMYGFRNDDDAKNCYDGYINDYFKKIELSN</sequence>
<dbReference type="RefSeq" id="WP_125029779.1">
    <property type="nucleotide sequence ID" value="NZ_JAPXVP010000003.1"/>
</dbReference>
<accession>A0A425Y5M0</accession>
<gene>
    <name evidence="1" type="ORF">DWB61_04960</name>
</gene>
<reference evidence="1 2" key="1">
    <citation type="submission" date="2018-07" db="EMBL/GenBank/DDBJ databases">
        <title>Draft genome sequence of Ancylomarina sp. M1P.</title>
        <authorList>
            <person name="Yadav S."/>
            <person name="Villanueva L."/>
            <person name="Damste J.S.S."/>
        </authorList>
    </citation>
    <scope>NUCLEOTIDE SEQUENCE [LARGE SCALE GENOMIC DNA]</scope>
    <source>
        <strain evidence="1 2">M1P</strain>
    </source>
</reference>
<organism evidence="1 2">
    <name type="scientific">Ancylomarina euxinus</name>
    <dbReference type="NCBI Taxonomy" id="2283627"/>
    <lineage>
        <taxon>Bacteria</taxon>
        <taxon>Pseudomonadati</taxon>
        <taxon>Bacteroidota</taxon>
        <taxon>Bacteroidia</taxon>
        <taxon>Marinilabiliales</taxon>
        <taxon>Marinifilaceae</taxon>
        <taxon>Ancylomarina</taxon>
    </lineage>
</organism>
<dbReference type="AlphaFoldDB" id="A0A425Y5M0"/>
<dbReference type="Proteomes" id="UP000285794">
    <property type="component" value="Unassembled WGS sequence"/>
</dbReference>
<evidence type="ECO:0000313" key="2">
    <source>
        <dbReference type="Proteomes" id="UP000285794"/>
    </source>
</evidence>